<dbReference type="Gramene" id="PNT69257">
    <property type="protein sequence ID" value="PNT69257"/>
    <property type="gene ID" value="BRADI_3g52165v3"/>
</dbReference>
<sequence length="97" mass="11112">MGPITIFILRAGIISPVSRLQGYHVIKISTEERETRREWMERATPESPGYSTGTEKQAVAFPCVTLTFLYAITKYLNSRYSQPNNRPIILEQPVRLL</sequence>
<name>A0A2K2D4P9_BRADI</name>
<dbReference type="AlphaFoldDB" id="A0A2K2D4P9"/>
<dbReference type="EMBL" id="CM000882">
    <property type="protein sequence ID" value="PNT69257.1"/>
    <property type="molecule type" value="Genomic_DNA"/>
</dbReference>
<gene>
    <name evidence="1" type="ORF">BRADI_3g52165v3</name>
</gene>
<dbReference type="InParanoid" id="A0A2K2D4P9"/>
<evidence type="ECO:0000313" key="2">
    <source>
        <dbReference type="EnsemblPlants" id="PNT69257"/>
    </source>
</evidence>
<evidence type="ECO:0000313" key="1">
    <source>
        <dbReference type="EMBL" id="PNT69257.1"/>
    </source>
</evidence>
<keyword evidence="3" id="KW-1185">Reference proteome</keyword>
<organism evidence="1">
    <name type="scientific">Brachypodium distachyon</name>
    <name type="common">Purple false brome</name>
    <name type="synonym">Trachynia distachya</name>
    <dbReference type="NCBI Taxonomy" id="15368"/>
    <lineage>
        <taxon>Eukaryota</taxon>
        <taxon>Viridiplantae</taxon>
        <taxon>Streptophyta</taxon>
        <taxon>Embryophyta</taxon>
        <taxon>Tracheophyta</taxon>
        <taxon>Spermatophyta</taxon>
        <taxon>Magnoliopsida</taxon>
        <taxon>Liliopsida</taxon>
        <taxon>Poales</taxon>
        <taxon>Poaceae</taxon>
        <taxon>BOP clade</taxon>
        <taxon>Pooideae</taxon>
        <taxon>Stipodae</taxon>
        <taxon>Brachypodieae</taxon>
        <taxon>Brachypodium</taxon>
    </lineage>
</organism>
<reference evidence="1" key="2">
    <citation type="submission" date="2017-06" db="EMBL/GenBank/DDBJ databases">
        <title>WGS assembly of Brachypodium distachyon.</title>
        <authorList>
            <consortium name="The International Brachypodium Initiative"/>
            <person name="Lucas S."/>
            <person name="Harmon-Smith M."/>
            <person name="Lail K."/>
            <person name="Tice H."/>
            <person name="Grimwood J."/>
            <person name="Bruce D."/>
            <person name="Barry K."/>
            <person name="Shu S."/>
            <person name="Lindquist E."/>
            <person name="Wang M."/>
            <person name="Pitluck S."/>
            <person name="Vogel J.P."/>
            <person name="Garvin D.F."/>
            <person name="Mockler T.C."/>
            <person name="Schmutz J."/>
            <person name="Rokhsar D."/>
            <person name="Bevan M.W."/>
        </authorList>
    </citation>
    <scope>NUCLEOTIDE SEQUENCE</scope>
    <source>
        <strain evidence="1">Bd21</strain>
    </source>
</reference>
<evidence type="ECO:0000313" key="3">
    <source>
        <dbReference type="Proteomes" id="UP000008810"/>
    </source>
</evidence>
<reference evidence="2" key="3">
    <citation type="submission" date="2018-08" db="UniProtKB">
        <authorList>
            <consortium name="EnsemblPlants"/>
        </authorList>
    </citation>
    <scope>IDENTIFICATION</scope>
    <source>
        <strain evidence="2">cv. Bd21</strain>
    </source>
</reference>
<protein>
    <submittedName>
        <fullName evidence="1 2">Uncharacterized protein</fullName>
    </submittedName>
</protein>
<dbReference type="EnsemblPlants" id="PNT69257">
    <property type="protein sequence ID" value="PNT69257"/>
    <property type="gene ID" value="BRADI_3g52165v3"/>
</dbReference>
<proteinExistence type="predicted"/>
<accession>A0A2K2D4P9</accession>
<reference evidence="1 2" key="1">
    <citation type="journal article" date="2010" name="Nature">
        <title>Genome sequencing and analysis of the model grass Brachypodium distachyon.</title>
        <authorList>
            <consortium name="International Brachypodium Initiative"/>
        </authorList>
    </citation>
    <scope>NUCLEOTIDE SEQUENCE [LARGE SCALE GENOMIC DNA]</scope>
    <source>
        <strain evidence="1 2">Bd21</strain>
    </source>
</reference>
<dbReference type="Proteomes" id="UP000008810">
    <property type="component" value="Chromosome 3"/>
</dbReference>